<name>A0A917CNN2_9GAMM</name>
<reference evidence="2" key="1">
    <citation type="journal article" date="2014" name="Int. J. Syst. Evol. Microbiol.">
        <title>Complete genome sequence of Corynebacterium casei LMG S-19264T (=DSM 44701T), isolated from a smear-ripened cheese.</title>
        <authorList>
            <consortium name="US DOE Joint Genome Institute (JGI-PGF)"/>
            <person name="Walter F."/>
            <person name="Albersmeier A."/>
            <person name="Kalinowski J."/>
            <person name="Ruckert C."/>
        </authorList>
    </citation>
    <scope>NUCLEOTIDE SEQUENCE</scope>
    <source>
        <strain evidence="2">CGMCC 1.12726</strain>
    </source>
</reference>
<dbReference type="SUPFAM" id="SSF56601">
    <property type="entry name" value="beta-lactamase/transpeptidase-like"/>
    <property type="match status" value="1"/>
</dbReference>
<comment type="caution">
    <text evidence="2">The sequence shown here is derived from an EMBL/GenBank/DDBJ whole genome shotgun (WGS) entry which is preliminary data.</text>
</comment>
<proteinExistence type="predicted"/>
<dbReference type="PANTHER" id="PTHR43283">
    <property type="entry name" value="BETA-LACTAMASE-RELATED"/>
    <property type="match status" value="1"/>
</dbReference>
<dbReference type="PANTHER" id="PTHR43283:SF18">
    <property type="match status" value="1"/>
</dbReference>
<dbReference type="Gene3D" id="3.40.710.10">
    <property type="entry name" value="DD-peptidase/beta-lactamase superfamily"/>
    <property type="match status" value="2"/>
</dbReference>
<dbReference type="Proteomes" id="UP000632858">
    <property type="component" value="Unassembled WGS sequence"/>
</dbReference>
<dbReference type="InterPro" id="IPR001466">
    <property type="entry name" value="Beta-lactam-related"/>
</dbReference>
<keyword evidence="3" id="KW-1185">Reference proteome</keyword>
<sequence length="441" mass="48655">MWRSLLSTNLATQTVSVSNAEMTNQAIPTRRRFIHSTATLGALSALPWGRAAATDCRTADGPWIPDEEFLAELPRIMQAFAVPGVGIAVVEDGKLAWSRGFGVRHALTGAPVDERTVFEDASLSKPVFAYLVMRLADLGRIDLDRPLVRYRRPDYLAAHEWIGLITARDVLRHTTGLPNWRAKPATEKLVPAVKPGTRIDYSGEAIFWLQLAVESITGQSLDQAMQEHLFGPAGMADSSYTWNTDLAARSVYGHRAHDQAGDGMPPQMFREQWTLAQQVADAWGKPLSAWKYEDAERALPQVMAKAPPGLVTWPGDIVANAAASLRTTVQDYARFLALMTERRPRATWEISDSARQAMLTPQIKLPGRWTEKGLGWNMEPTRDGPLFYHSGSNGGIFKNFAVGDAKRRRALVVLTNGGSGGYVYRRVVRAATGVDLLSYDL</sequence>
<organism evidence="2 3">
    <name type="scientific">Arenimonas maotaiensis</name>
    <dbReference type="NCBI Taxonomy" id="1446479"/>
    <lineage>
        <taxon>Bacteria</taxon>
        <taxon>Pseudomonadati</taxon>
        <taxon>Pseudomonadota</taxon>
        <taxon>Gammaproteobacteria</taxon>
        <taxon>Lysobacterales</taxon>
        <taxon>Lysobacteraceae</taxon>
        <taxon>Arenimonas</taxon>
    </lineage>
</organism>
<feature type="domain" description="Beta-lactamase-related" evidence="1">
    <location>
        <begin position="78"/>
        <end position="420"/>
    </location>
</feature>
<dbReference type="EMBL" id="BMFO01000003">
    <property type="protein sequence ID" value="GGF93715.1"/>
    <property type="molecule type" value="Genomic_DNA"/>
</dbReference>
<accession>A0A917CNN2</accession>
<evidence type="ECO:0000259" key="1">
    <source>
        <dbReference type="Pfam" id="PF00144"/>
    </source>
</evidence>
<gene>
    <name evidence="2" type="ORF">GCM10010960_14370</name>
</gene>
<protein>
    <recommendedName>
        <fullName evidence="1">Beta-lactamase-related domain-containing protein</fullName>
    </recommendedName>
</protein>
<evidence type="ECO:0000313" key="2">
    <source>
        <dbReference type="EMBL" id="GGF93715.1"/>
    </source>
</evidence>
<dbReference type="InterPro" id="IPR050789">
    <property type="entry name" value="Diverse_Enzym_Activities"/>
</dbReference>
<reference evidence="2" key="2">
    <citation type="submission" date="2020-09" db="EMBL/GenBank/DDBJ databases">
        <authorList>
            <person name="Sun Q."/>
            <person name="Zhou Y."/>
        </authorList>
    </citation>
    <scope>NUCLEOTIDE SEQUENCE</scope>
    <source>
        <strain evidence="2">CGMCC 1.12726</strain>
    </source>
</reference>
<dbReference type="InterPro" id="IPR012338">
    <property type="entry name" value="Beta-lactam/transpept-like"/>
</dbReference>
<evidence type="ECO:0000313" key="3">
    <source>
        <dbReference type="Proteomes" id="UP000632858"/>
    </source>
</evidence>
<dbReference type="Pfam" id="PF00144">
    <property type="entry name" value="Beta-lactamase"/>
    <property type="match status" value="1"/>
</dbReference>
<dbReference type="AlphaFoldDB" id="A0A917CNN2"/>